<organism evidence="2 3">
    <name type="scientific">Sphingobacterium deserti</name>
    <dbReference type="NCBI Taxonomy" id="1229276"/>
    <lineage>
        <taxon>Bacteria</taxon>
        <taxon>Pseudomonadati</taxon>
        <taxon>Bacteroidota</taxon>
        <taxon>Sphingobacteriia</taxon>
        <taxon>Sphingobacteriales</taxon>
        <taxon>Sphingobacteriaceae</taxon>
        <taxon>Sphingobacterium</taxon>
    </lineage>
</organism>
<dbReference type="PANTHER" id="PTHR47197:SF3">
    <property type="entry name" value="DIHYDRO-HEME D1 DEHYDROGENASE"/>
    <property type="match status" value="1"/>
</dbReference>
<proteinExistence type="predicted"/>
<keyword evidence="3" id="KW-1185">Reference proteome</keyword>
<keyword evidence="1" id="KW-0732">Signal</keyword>
<dbReference type="OrthoDB" id="9790815at2"/>
<reference evidence="3" key="1">
    <citation type="submission" date="2014-04" db="EMBL/GenBank/DDBJ databases">
        <title>Whole-Genome optical mapping and complete genome sequence of Sphingobacterium deserti sp. nov., a new spaces isolated from desert in the west of China.</title>
        <authorList>
            <person name="Teng C."/>
            <person name="Zhou Z."/>
            <person name="Li X."/>
            <person name="Chen M."/>
            <person name="Lin M."/>
            <person name="Wang L."/>
            <person name="Su S."/>
            <person name="Zhang C."/>
            <person name="Zhang W."/>
        </authorList>
    </citation>
    <scope>NUCLEOTIDE SEQUENCE [LARGE SCALE GENOMIC DNA]</scope>
    <source>
        <strain evidence="3">ACCC05744</strain>
    </source>
</reference>
<sequence length="351" mass="38996">MYKRTSLLLAALALTSTLSFAQEQDGEDNNYEIVHIQKLPNEVYQLVYNPTDNNVYVAGPKKGFNRDTENFIYVLNGNDLQITDSITVGKNLPFGIALNNKTQTLYVGHSMQNAVSALDLKTKKQTLIPGGKEKGKIRELVADERSNTVYVSDHGVPSIWQIDGKTNTYLRSFEKPGAYLIGLGVDSEREKVYGTDGQDMKGNILVFDTKTGKLENSFKTWSYCPLNIALDLTQNRIFVSQSNDNNITVLNGETGEIIDKVYLGFNSSPIGLVYDASNNLIYTANRVKQEVAVVDATTYKVIDRIPTDGLPNTISLDPKTGMIYVTNKEANRNAEPLENGNTVIKIRYKKG</sequence>
<protein>
    <submittedName>
        <fullName evidence="2">40-residue YVTN family beta-propeller repeat protein</fullName>
    </submittedName>
</protein>
<comment type="caution">
    <text evidence="2">The sequence shown here is derived from an EMBL/GenBank/DDBJ whole genome shotgun (WGS) entry which is preliminary data.</text>
</comment>
<dbReference type="PATRIC" id="fig|1229276.3.peg.3494"/>
<dbReference type="STRING" id="1229276.DI53_3382"/>
<reference evidence="2 3" key="2">
    <citation type="journal article" date="2015" name="PLoS ONE">
        <title>Whole-Genome Optical Mapping and Finished Genome Sequence of Sphingobacterium deserti sp. nov., a New Species Isolated from the Western Desert of China.</title>
        <authorList>
            <person name="Teng C."/>
            <person name="Zhou Z."/>
            <person name="Molnar I."/>
            <person name="Li X."/>
            <person name="Tang R."/>
            <person name="Chen M."/>
            <person name="Wang L."/>
            <person name="Su S."/>
            <person name="Zhang W."/>
            <person name="Lin M."/>
        </authorList>
    </citation>
    <scope>NUCLEOTIDE SEQUENCE [LARGE SCALE GENOMIC DNA]</scope>
    <source>
        <strain evidence="3">ACCC05744</strain>
    </source>
</reference>
<dbReference type="PANTHER" id="PTHR47197">
    <property type="entry name" value="PROTEIN NIRF"/>
    <property type="match status" value="1"/>
</dbReference>
<feature type="signal peptide" evidence="1">
    <location>
        <begin position="1"/>
        <end position="21"/>
    </location>
</feature>
<feature type="chain" id="PRO_5002142151" evidence="1">
    <location>
        <begin position="22"/>
        <end position="351"/>
    </location>
</feature>
<dbReference type="AlphaFoldDB" id="A0A0B8T234"/>
<dbReference type="InterPro" id="IPR015943">
    <property type="entry name" value="WD40/YVTN_repeat-like_dom_sf"/>
</dbReference>
<dbReference type="InterPro" id="IPR011048">
    <property type="entry name" value="Haem_d1_sf"/>
</dbReference>
<dbReference type="eggNOG" id="COG3391">
    <property type="taxonomic scope" value="Bacteria"/>
</dbReference>
<dbReference type="SUPFAM" id="SSF51004">
    <property type="entry name" value="C-terminal (heme d1) domain of cytochrome cd1-nitrite reductase"/>
    <property type="match status" value="1"/>
</dbReference>
<evidence type="ECO:0000313" key="3">
    <source>
        <dbReference type="Proteomes" id="UP000031802"/>
    </source>
</evidence>
<dbReference type="EMBL" id="JJMU01000063">
    <property type="protein sequence ID" value="KGE12828.1"/>
    <property type="molecule type" value="Genomic_DNA"/>
</dbReference>
<dbReference type="Gene3D" id="2.130.10.10">
    <property type="entry name" value="YVTN repeat-like/Quinoprotein amine dehydrogenase"/>
    <property type="match status" value="1"/>
</dbReference>
<gene>
    <name evidence="2" type="ORF">DI53_3382</name>
</gene>
<dbReference type="Proteomes" id="UP000031802">
    <property type="component" value="Unassembled WGS sequence"/>
</dbReference>
<evidence type="ECO:0000256" key="1">
    <source>
        <dbReference type="SAM" id="SignalP"/>
    </source>
</evidence>
<evidence type="ECO:0000313" key="2">
    <source>
        <dbReference type="EMBL" id="KGE12828.1"/>
    </source>
</evidence>
<dbReference type="InterPro" id="IPR051200">
    <property type="entry name" value="Host-pathogen_enzymatic-act"/>
</dbReference>
<name>A0A0B8T234_9SPHI</name>
<accession>A0A0B8T234</accession>
<dbReference type="RefSeq" id="WP_052072501.1">
    <property type="nucleotide sequence ID" value="NZ_JJMU01000063.1"/>
</dbReference>